<keyword evidence="2" id="KW-1185">Reference proteome</keyword>
<evidence type="ECO:0000313" key="1">
    <source>
        <dbReference type="EMBL" id="SNS06859.1"/>
    </source>
</evidence>
<dbReference type="InterPro" id="IPR008207">
    <property type="entry name" value="Sig_transdc_His_kin_Hpt_dom"/>
</dbReference>
<dbReference type="SUPFAM" id="SSF47226">
    <property type="entry name" value="Histidine-containing phosphotransfer domain, HPT domain"/>
    <property type="match status" value="1"/>
</dbReference>
<dbReference type="EMBL" id="FZOC01000005">
    <property type="protein sequence ID" value="SNS06859.1"/>
    <property type="molecule type" value="Genomic_DNA"/>
</dbReference>
<dbReference type="GO" id="GO:0000160">
    <property type="term" value="P:phosphorelay signal transduction system"/>
    <property type="evidence" value="ECO:0007669"/>
    <property type="project" value="InterPro"/>
</dbReference>
<organism evidence="1 2">
    <name type="scientific">Humidesulfovibrio mexicanus</name>
    <dbReference type="NCBI Taxonomy" id="147047"/>
    <lineage>
        <taxon>Bacteria</taxon>
        <taxon>Pseudomonadati</taxon>
        <taxon>Thermodesulfobacteriota</taxon>
        <taxon>Desulfovibrionia</taxon>
        <taxon>Desulfovibrionales</taxon>
        <taxon>Desulfovibrionaceae</taxon>
        <taxon>Humidesulfovibrio</taxon>
    </lineage>
</organism>
<accession>A0A239BGJ4</accession>
<sequence length="243" mass="25691">MGDALSEEFFAEVADKYYPQVLEGLELFGSDEVAQGIEILARPLHTIKGVTGFMPGFEAASQLTHKVESFLKKLQAGTLPHSADNISLASYGVNSVFAAIEQIRDLGAPDQAEIDAVCEMLVQASGGAQQGKAAASADCVAREDGPEGPVLRLTAARVHGKAQADQLVAAVLALPQTAPVTLDLSGVTSFGSSVWEDLSGLTGMWTLRVRGLSGAARENFYAWEFDALFPQEPMPAPQQEAGQ</sequence>
<gene>
    <name evidence="1" type="ORF">SAMN04488503_2552</name>
</gene>
<dbReference type="Gene3D" id="1.20.120.160">
    <property type="entry name" value="HPT domain"/>
    <property type="match status" value="1"/>
</dbReference>
<dbReference type="Proteomes" id="UP000198324">
    <property type="component" value="Unassembled WGS sequence"/>
</dbReference>
<proteinExistence type="predicted"/>
<name>A0A239BGJ4_9BACT</name>
<dbReference type="GO" id="GO:0004672">
    <property type="term" value="F:protein kinase activity"/>
    <property type="evidence" value="ECO:0007669"/>
    <property type="project" value="UniProtKB-ARBA"/>
</dbReference>
<evidence type="ECO:0000313" key="2">
    <source>
        <dbReference type="Proteomes" id="UP000198324"/>
    </source>
</evidence>
<dbReference type="OrthoDB" id="5449508at2"/>
<dbReference type="RefSeq" id="WP_089274762.1">
    <property type="nucleotide sequence ID" value="NZ_FZOC01000005.1"/>
</dbReference>
<dbReference type="InterPro" id="IPR036641">
    <property type="entry name" value="HPT_dom_sf"/>
</dbReference>
<dbReference type="CDD" id="cd00088">
    <property type="entry name" value="HPT"/>
    <property type="match status" value="1"/>
</dbReference>
<dbReference type="AlphaFoldDB" id="A0A239BGJ4"/>
<reference evidence="1 2" key="1">
    <citation type="submission" date="2017-06" db="EMBL/GenBank/DDBJ databases">
        <authorList>
            <person name="Kim H.J."/>
            <person name="Triplett B.A."/>
        </authorList>
    </citation>
    <scope>NUCLEOTIDE SEQUENCE [LARGE SCALE GENOMIC DNA]</scope>
    <source>
        <strain evidence="1 2">DSM 13116</strain>
    </source>
</reference>
<protein>
    <submittedName>
        <fullName evidence="1">Hpt domain-containing protein</fullName>
    </submittedName>
</protein>